<organism evidence="6 7">
    <name type="scientific">Mesosutterella multiformis</name>
    <dbReference type="NCBI Taxonomy" id="2259133"/>
    <lineage>
        <taxon>Bacteria</taxon>
        <taxon>Pseudomonadati</taxon>
        <taxon>Pseudomonadota</taxon>
        <taxon>Betaproteobacteria</taxon>
        <taxon>Burkholderiales</taxon>
        <taxon>Sutterellaceae</taxon>
        <taxon>Mesosutterella</taxon>
    </lineage>
</organism>
<dbReference type="InterPro" id="IPR036390">
    <property type="entry name" value="WH_DNA-bd_sf"/>
</dbReference>
<sequence length="316" mass="35197">MKAVSNIDAWRVLAAIAEGNGITGASESTGIDLPACTRLIKKLEEELGYALVEHQVRPARLTDFGLSVLPAAREIAAEQSRILSAAASFTRMPLVIRLSVPVNNPRKSVNEHIRTYREFDPSLSVQVISDMDHQDVLEGRADLAYIPYDPPASGLVILPIGRAMNVPVVSPGYLETHPFPHTPEDLIHHKVILRESRHYPVTDHLEKNSENRPLRCAGIAFSGDVLSGRECVLNGEGVALDLSFSRCLTEIKEGKLIPVLDGWHRPEWHLNIVIAKENESNARLMKFARWFASAEAFALNKRSEKRESMMKDLFRA</sequence>
<dbReference type="GO" id="GO:0006351">
    <property type="term" value="P:DNA-templated transcription"/>
    <property type="evidence" value="ECO:0007669"/>
    <property type="project" value="TreeGrafter"/>
</dbReference>
<dbReference type="Gene3D" id="3.40.190.290">
    <property type="match status" value="1"/>
</dbReference>
<protein>
    <submittedName>
        <fullName evidence="6">LysR family transcriptional regulator</fullName>
    </submittedName>
</protein>
<dbReference type="OrthoDB" id="8885940at2"/>
<dbReference type="AlphaFoldDB" id="A0A388SG80"/>
<dbReference type="GO" id="GO:0003700">
    <property type="term" value="F:DNA-binding transcription factor activity"/>
    <property type="evidence" value="ECO:0007669"/>
    <property type="project" value="InterPro"/>
</dbReference>
<reference evidence="6 7" key="1">
    <citation type="journal article" date="2018" name="Int. J. Syst. Evol. Microbiol.">
        <title>Mesosutterella multiformis gen. nov., sp. nov., a member of the family Sutterellaceae and Sutterella megalosphaeroides sp. nov., isolated from human faeces.</title>
        <authorList>
            <person name="Sakamoto M."/>
            <person name="Ikeyama N."/>
            <person name="Kunihiro T."/>
            <person name="Iino T."/>
            <person name="Yuki M."/>
            <person name="Ohkuma M."/>
        </authorList>
    </citation>
    <scope>NUCLEOTIDE SEQUENCE [LARGE SCALE GENOMIC DNA]</scope>
    <source>
        <strain evidence="6 7">4NBBH2</strain>
    </source>
</reference>
<dbReference type="InterPro" id="IPR058163">
    <property type="entry name" value="LysR-type_TF_proteobact-type"/>
</dbReference>
<feature type="domain" description="HTH lysR-type" evidence="5">
    <location>
        <begin position="1"/>
        <end position="62"/>
    </location>
</feature>
<gene>
    <name evidence="6" type="ORF">MESMUL_20370</name>
</gene>
<evidence type="ECO:0000256" key="2">
    <source>
        <dbReference type="ARBA" id="ARBA00023015"/>
    </source>
</evidence>
<dbReference type="InterPro" id="IPR005119">
    <property type="entry name" value="LysR_subst-bd"/>
</dbReference>
<evidence type="ECO:0000259" key="5">
    <source>
        <dbReference type="PROSITE" id="PS50931"/>
    </source>
</evidence>
<dbReference type="InterPro" id="IPR000847">
    <property type="entry name" value="LysR_HTH_N"/>
</dbReference>
<comment type="similarity">
    <text evidence="1">Belongs to the LysR transcriptional regulatory family.</text>
</comment>
<dbReference type="RefSeq" id="WP_116270903.1">
    <property type="nucleotide sequence ID" value="NZ_BGZJ01000002.1"/>
</dbReference>
<dbReference type="InterPro" id="IPR036388">
    <property type="entry name" value="WH-like_DNA-bd_sf"/>
</dbReference>
<evidence type="ECO:0000313" key="7">
    <source>
        <dbReference type="Proteomes" id="UP000266091"/>
    </source>
</evidence>
<proteinExistence type="inferred from homology"/>
<dbReference type="SUPFAM" id="SSF53850">
    <property type="entry name" value="Periplasmic binding protein-like II"/>
    <property type="match status" value="1"/>
</dbReference>
<evidence type="ECO:0000313" key="6">
    <source>
        <dbReference type="EMBL" id="GBO94683.1"/>
    </source>
</evidence>
<dbReference type="GO" id="GO:0043565">
    <property type="term" value="F:sequence-specific DNA binding"/>
    <property type="evidence" value="ECO:0007669"/>
    <property type="project" value="TreeGrafter"/>
</dbReference>
<dbReference type="PANTHER" id="PTHR30537">
    <property type="entry name" value="HTH-TYPE TRANSCRIPTIONAL REGULATOR"/>
    <property type="match status" value="1"/>
</dbReference>
<keyword evidence="7" id="KW-1185">Reference proteome</keyword>
<comment type="caution">
    <text evidence="6">The sequence shown here is derived from an EMBL/GenBank/DDBJ whole genome shotgun (WGS) entry which is preliminary data.</text>
</comment>
<evidence type="ECO:0000256" key="1">
    <source>
        <dbReference type="ARBA" id="ARBA00009437"/>
    </source>
</evidence>
<dbReference type="SUPFAM" id="SSF46785">
    <property type="entry name" value="Winged helix' DNA-binding domain"/>
    <property type="match status" value="1"/>
</dbReference>
<accession>A0A388SG80</accession>
<dbReference type="EMBL" id="BGZJ01000002">
    <property type="protein sequence ID" value="GBO94683.1"/>
    <property type="molecule type" value="Genomic_DNA"/>
</dbReference>
<dbReference type="PANTHER" id="PTHR30537:SF5">
    <property type="entry name" value="HTH-TYPE TRANSCRIPTIONAL ACTIVATOR TTDR-RELATED"/>
    <property type="match status" value="1"/>
</dbReference>
<dbReference type="Pfam" id="PF03466">
    <property type="entry name" value="LysR_substrate"/>
    <property type="match status" value="1"/>
</dbReference>
<name>A0A388SG80_9BURK</name>
<dbReference type="Gene3D" id="1.10.10.10">
    <property type="entry name" value="Winged helix-like DNA-binding domain superfamily/Winged helix DNA-binding domain"/>
    <property type="match status" value="1"/>
</dbReference>
<evidence type="ECO:0000256" key="4">
    <source>
        <dbReference type="ARBA" id="ARBA00023163"/>
    </source>
</evidence>
<keyword evidence="2" id="KW-0805">Transcription regulation</keyword>
<evidence type="ECO:0000256" key="3">
    <source>
        <dbReference type="ARBA" id="ARBA00023125"/>
    </source>
</evidence>
<dbReference type="Pfam" id="PF00126">
    <property type="entry name" value="HTH_1"/>
    <property type="match status" value="1"/>
</dbReference>
<keyword evidence="4" id="KW-0804">Transcription</keyword>
<dbReference type="Proteomes" id="UP000266091">
    <property type="component" value="Unassembled WGS sequence"/>
</dbReference>
<keyword evidence="3" id="KW-0238">DNA-binding</keyword>
<dbReference type="PROSITE" id="PS50931">
    <property type="entry name" value="HTH_LYSR"/>
    <property type="match status" value="1"/>
</dbReference>